<accession>A0A6C0CFR8</accession>
<dbReference type="EMBL" id="MN739395">
    <property type="protein sequence ID" value="QHT02529.1"/>
    <property type="molecule type" value="Genomic_DNA"/>
</dbReference>
<protein>
    <submittedName>
        <fullName evidence="2">Uncharacterized protein</fullName>
    </submittedName>
</protein>
<feature type="transmembrane region" description="Helical" evidence="1">
    <location>
        <begin position="56"/>
        <end position="82"/>
    </location>
</feature>
<keyword evidence="1" id="KW-0812">Transmembrane</keyword>
<dbReference type="AlphaFoldDB" id="A0A6C0CFR8"/>
<sequence>MDSLEQLQIYLDQMSENKIFIGLIMVLVNIGARFIIEELGEEHKKIIQNTYFRKFVVFCSVFMATRDIGVALIVTIIFAIIINEILGKEEENSKEEETDKSVVKSKIDEQIQLLNSLKEKI</sequence>
<evidence type="ECO:0000313" key="2">
    <source>
        <dbReference type="EMBL" id="QHT02529.1"/>
    </source>
</evidence>
<proteinExistence type="predicted"/>
<reference evidence="2" key="1">
    <citation type="journal article" date="2020" name="Nature">
        <title>Giant virus diversity and host interactions through global metagenomics.</title>
        <authorList>
            <person name="Schulz F."/>
            <person name="Roux S."/>
            <person name="Paez-Espino D."/>
            <person name="Jungbluth S."/>
            <person name="Walsh D.A."/>
            <person name="Denef V.J."/>
            <person name="McMahon K.D."/>
            <person name="Konstantinidis K.T."/>
            <person name="Eloe-Fadrosh E.A."/>
            <person name="Kyrpides N.C."/>
            <person name="Woyke T."/>
        </authorList>
    </citation>
    <scope>NUCLEOTIDE SEQUENCE</scope>
    <source>
        <strain evidence="2">GVMAG-M-3300020595-32</strain>
    </source>
</reference>
<organism evidence="2">
    <name type="scientific">viral metagenome</name>
    <dbReference type="NCBI Taxonomy" id="1070528"/>
    <lineage>
        <taxon>unclassified sequences</taxon>
        <taxon>metagenomes</taxon>
        <taxon>organismal metagenomes</taxon>
    </lineage>
</organism>
<keyword evidence="1" id="KW-1133">Transmembrane helix</keyword>
<evidence type="ECO:0000256" key="1">
    <source>
        <dbReference type="SAM" id="Phobius"/>
    </source>
</evidence>
<name>A0A6C0CFR8_9ZZZZ</name>
<feature type="transmembrane region" description="Helical" evidence="1">
    <location>
        <begin position="19"/>
        <end position="36"/>
    </location>
</feature>
<keyword evidence="1" id="KW-0472">Membrane</keyword>